<evidence type="ECO:0000259" key="2">
    <source>
        <dbReference type="PROSITE" id="PS51272"/>
    </source>
</evidence>
<keyword evidence="1" id="KW-0732">Signal</keyword>
<gene>
    <name evidence="3" type="ORF">SpAn4DRAFT_1260</name>
</gene>
<organism evidence="3 4">
    <name type="scientific">Sporomusa ovata</name>
    <dbReference type="NCBI Taxonomy" id="2378"/>
    <lineage>
        <taxon>Bacteria</taxon>
        <taxon>Bacillati</taxon>
        <taxon>Bacillota</taxon>
        <taxon>Negativicutes</taxon>
        <taxon>Selenomonadales</taxon>
        <taxon>Sporomusaceae</taxon>
        <taxon>Sporomusa</taxon>
    </lineage>
</organism>
<dbReference type="InterPro" id="IPR051465">
    <property type="entry name" value="Cell_Envelope_Struct_Comp"/>
</dbReference>
<sequence>MKKTKTLKKWMAIVPLALMSITMAGMPVFDTPVYAAVTPSFSDVPAGHWAYGAVGKLAKAGIVDGYSDKTFKGDRTMSRYEFAFIVAKAMDKFETADEANKELIDKLSSEFAGELNRLGARVTKLEEKTKITVSGDTRFRFVADDPGNGAKKLKGSDNFDFRQRVKFAGKINDNLEWTSRFATNYGNKFGNSDTAYGSTTYVDMMTVTAKNFLGMDSIRIGRNPLDVIGNGLIGKAVGVDGVLVKKQMGNVKFRAWTGNVKSDSNLGTGLGDSGNANQLTTGELGVNLADNLNFRAGYYWADISGVSTTTGGTLSGVTPTLNTNRGSFDSSKGWIASLDYKLGNCTMIADYISSNLDGVTGGLPSNPKAWAVQLTNGQGPGRKAFYSAAPFVRAGIVGDNAWMVSYRSVEAGAIPNGAGGFDTTGVGYATNPYSSFTRGTDNVNGLFLAYENVIAKNTVLSLEYQDIKIKDRGLTGLSSDSLDKTYMMKFEFFY</sequence>
<feature type="domain" description="SLH" evidence="2">
    <location>
        <begin position="37"/>
        <end position="100"/>
    </location>
</feature>
<dbReference type="RefSeq" id="WP_021169030.1">
    <property type="nucleotide sequence ID" value="NZ_CTRP01000003.1"/>
</dbReference>
<accession>A0A0U1KSA6</accession>
<dbReference type="PANTHER" id="PTHR43308">
    <property type="entry name" value="OUTER MEMBRANE PROTEIN ALPHA-RELATED"/>
    <property type="match status" value="1"/>
</dbReference>
<reference evidence="4" key="1">
    <citation type="submission" date="2015-03" db="EMBL/GenBank/DDBJ databases">
        <authorList>
            <person name="Nijsse Bart"/>
        </authorList>
    </citation>
    <scope>NUCLEOTIDE SEQUENCE [LARGE SCALE GENOMIC DNA]</scope>
</reference>
<dbReference type="PROSITE" id="PS51272">
    <property type="entry name" value="SLH"/>
    <property type="match status" value="1"/>
</dbReference>
<dbReference type="SUPFAM" id="SSF56935">
    <property type="entry name" value="Porins"/>
    <property type="match status" value="1"/>
</dbReference>
<dbReference type="PANTHER" id="PTHR43308:SF1">
    <property type="entry name" value="OUTER MEMBRANE PROTEIN ALPHA"/>
    <property type="match status" value="1"/>
</dbReference>
<protein>
    <submittedName>
        <fullName evidence="3">S-layer domain protein domain protein</fullName>
    </submittedName>
</protein>
<dbReference type="Proteomes" id="UP000049855">
    <property type="component" value="Unassembled WGS sequence"/>
</dbReference>
<dbReference type="EMBL" id="CTRP01000003">
    <property type="protein sequence ID" value="CQR70291.1"/>
    <property type="molecule type" value="Genomic_DNA"/>
</dbReference>
<dbReference type="InterPro" id="IPR001119">
    <property type="entry name" value="SLH_dom"/>
</dbReference>
<evidence type="ECO:0000313" key="4">
    <source>
        <dbReference type="Proteomes" id="UP000049855"/>
    </source>
</evidence>
<dbReference type="Pfam" id="PF00395">
    <property type="entry name" value="SLH"/>
    <property type="match status" value="1"/>
</dbReference>
<keyword evidence="4" id="KW-1185">Reference proteome</keyword>
<feature type="signal peptide" evidence="1">
    <location>
        <begin position="1"/>
        <end position="24"/>
    </location>
</feature>
<feature type="chain" id="PRO_5038987643" evidence="1">
    <location>
        <begin position="25"/>
        <end position="494"/>
    </location>
</feature>
<proteinExistence type="predicted"/>
<dbReference type="AlphaFoldDB" id="A0A0U1KSA6"/>
<evidence type="ECO:0000313" key="3">
    <source>
        <dbReference type="EMBL" id="CQR70291.1"/>
    </source>
</evidence>
<name>A0A0U1KSA6_9FIRM</name>
<evidence type="ECO:0000256" key="1">
    <source>
        <dbReference type="SAM" id="SignalP"/>
    </source>
</evidence>